<keyword evidence="3" id="KW-1185">Reference proteome</keyword>
<gene>
    <name evidence="2" type="ORF">U0070_020053</name>
</gene>
<evidence type="ECO:0000256" key="1">
    <source>
        <dbReference type="SAM" id="MobiDB-lite"/>
    </source>
</evidence>
<evidence type="ECO:0000313" key="2">
    <source>
        <dbReference type="EMBL" id="KAK7799043.1"/>
    </source>
</evidence>
<feature type="region of interest" description="Disordered" evidence="1">
    <location>
        <begin position="170"/>
        <end position="234"/>
    </location>
</feature>
<sequence>MELQAAETQARVGNVTPLQHPFSAATQAKSLRQTYLFMYFGPILYFSYYHSHDGTSVSHAPRILRLQYESQKPEEPLSYKANLIFCVGVSEASQSLGFSVQHSLNGEPVATQVLHSVYVIVAEETQADLAEGTGRHHLCHSHLWEEETASPEGLLTCFFSKLTQKNSQVKVETLTDQDHHVEPQEESSKSSKNSSKSEVNRGRQEIRVLNIILGYRPNGDKNDPKSHGSRTWQS</sequence>
<protein>
    <submittedName>
        <fullName evidence="2">Uncharacterized protein</fullName>
    </submittedName>
</protein>
<comment type="caution">
    <text evidence="2">The sequence shown here is derived from an EMBL/GenBank/DDBJ whole genome shotgun (WGS) entry which is preliminary data.</text>
</comment>
<reference evidence="2 3" key="1">
    <citation type="journal article" date="2023" name="bioRxiv">
        <title>Conserved and derived expression patterns and positive selection on dental genes reveal complex evolutionary context of ever-growing rodent molars.</title>
        <authorList>
            <person name="Calamari Z.T."/>
            <person name="Song A."/>
            <person name="Cohen E."/>
            <person name="Akter M."/>
            <person name="Roy R.D."/>
            <person name="Hallikas O."/>
            <person name="Christensen M.M."/>
            <person name="Li P."/>
            <person name="Marangoni P."/>
            <person name="Jernvall J."/>
            <person name="Klein O.D."/>
        </authorList>
    </citation>
    <scope>NUCLEOTIDE SEQUENCE [LARGE SCALE GENOMIC DNA]</scope>
    <source>
        <strain evidence="2">V071</strain>
    </source>
</reference>
<name>A0AAW0HC63_MYOGA</name>
<dbReference type="Proteomes" id="UP001488838">
    <property type="component" value="Unassembled WGS sequence"/>
</dbReference>
<organism evidence="2 3">
    <name type="scientific">Myodes glareolus</name>
    <name type="common">Bank vole</name>
    <name type="synonym">Clethrionomys glareolus</name>
    <dbReference type="NCBI Taxonomy" id="447135"/>
    <lineage>
        <taxon>Eukaryota</taxon>
        <taxon>Metazoa</taxon>
        <taxon>Chordata</taxon>
        <taxon>Craniata</taxon>
        <taxon>Vertebrata</taxon>
        <taxon>Euteleostomi</taxon>
        <taxon>Mammalia</taxon>
        <taxon>Eutheria</taxon>
        <taxon>Euarchontoglires</taxon>
        <taxon>Glires</taxon>
        <taxon>Rodentia</taxon>
        <taxon>Myomorpha</taxon>
        <taxon>Muroidea</taxon>
        <taxon>Cricetidae</taxon>
        <taxon>Arvicolinae</taxon>
        <taxon>Myodes</taxon>
    </lineage>
</organism>
<evidence type="ECO:0000313" key="3">
    <source>
        <dbReference type="Proteomes" id="UP001488838"/>
    </source>
</evidence>
<proteinExistence type="predicted"/>
<dbReference type="EMBL" id="JBBHLL010000642">
    <property type="protein sequence ID" value="KAK7799043.1"/>
    <property type="molecule type" value="Genomic_DNA"/>
</dbReference>
<dbReference type="AlphaFoldDB" id="A0AAW0HC63"/>
<feature type="compositionally biased region" description="Basic and acidic residues" evidence="1">
    <location>
        <begin position="176"/>
        <end position="189"/>
    </location>
</feature>
<accession>A0AAW0HC63</accession>